<evidence type="ECO:0000313" key="1">
    <source>
        <dbReference type="EMBL" id="GEN46856.1"/>
    </source>
</evidence>
<organism evidence="1 2">
    <name type="scientific">Alkalibacillus haloalkaliphilus</name>
    <dbReference type="NCBI Taxonomy" id="94136"/>
    <lineage>
        <taxon>Bacteria</taxon>
        <taxon>Bacillati</taxon>
        <taxon>Bacillota</taxon>
        <taxon>Bacilli</taxon>
        <taxon>Bacillales</taxon>
        <taxon>Bacillaceae</taxon>
        <taxon>Alkalibacillus</taxon>
    </lineage>
</organism>
<proteinExistence type="predicted"/>
<evidence type="ECO:0000313" key="2">
    <source>
        <dbReference type="Proteomes" id="UP000321440"/>
    </source>
</evidence>
<comment type="caution">
    <text evidence="1">The sequence shown here is derived from an EMBL/GenBank/DDBJ whole genome shotgun (WGS) entry which is preliminary data.</text>
</comment>
<keyword evidence="2" id="KW-1185">Reference proteome</keyword>
<dbReference type="EMBL" id="BJYA01000019">
    <property type="protein sequence ID" value="GEN46856.1"/>
    <property type="molecule type" value="Genomic_DNA"/>
</dbReference>
<sequence length="417" mass="44127">MSSGNCCPNPQGMGNGNGDITIAGVGPAVNSQFDELKVSERTPIFEISSTYGISALRDVISTTGTGTVTNNTVVYEVATGTGSAGAASLETAQRGRYQPGYAAEAGIAVRVPQLPTGSQIGRWGLFGIENGLFFGVSGNEGVFVGVRRDGVETRIQQNDWNIDPLNGTGPSGLTLDLNDGNIFQIDFTWYGFGVIEWSVVMQNQQTLAQEVVTVHRYKPISFTSLEDPNLPVKAEVQNNGETTSFLIRVAGRQYSILGENVPSFRVTSARRTVTATTTLTPLLSFQRKAEFPAGSGRPNSINVTLEGLDLVTGADIFYQIVLGGTLNTAFSDFPTANTNIPATETALRVNNTATSFSTPGQVVFQGLAVGGQGNQTNLTEGNLLDIVLPSTSIITLAVGTFSGSTTVQGVFRASEEW</sequence>
<protein>
    <submittedName>
        <fullName evidence="1">Uncharacterized protein</fullName>
    </submittedName>
</protein>
<dbReference type="OrthoDB" id="2835365at2"/>
<dbReference type="AlphaFoldDB" id="A0A511W740"/>
<dbReference type="Proteomes" id="UP000321440">
    <property type="component" value="Unassembled WGS sequence"/>
</dbReference>
<name>A0A511W740_9BACI</name>
<accession>A0A511W740</accession>
<dbReference type="RefSeq" id="WP_146818049.1">
    <property type="nucleotide sequence ID" value="NZ_BJYA01000019.1"/>
</dbReference>
<reference evidence="1 2" key="1">
    <citation type="submission" date="2019-07" db="EMBL/GenBank/DDBJ databases">
        <title>Whole genome shotgun sequence of Alkalibacillus haloalkaliphilus NBRC 103110.</title>
        <authorList>
            <person name="Hosoyama A."/>
            <person name="Uohara A."/>
            <person name="Ohji S."/>
            <person name="Ichikawa N."/>
        </authorList>
    </citation>
    <scope>NUCLEOTIDE SEQUENCE [LARGE SCALE GENOMIC DNA]</scope>
    <source>
        <strain evidence="1 2">NBRC 103110</strain>
    </source>
</reference>
<gene>
    <name evidence="1" type="ORF">AHA02nite_26320</name>
</gene>